<evidence type="ECO:0000313" key="1">
    <source>
        <dbReference type="EMBL" id="MBK0395609.1"/>
    </source>
</evidence>
<proteinExistence type="predicted"/>
<reference evidence="1 2" key="1">
    <citation type="journal article" date="2021" name="Pathogens">
        <title>Isolation and Characterization of Kingella bonacorsii sp. nov., A Novel Kingella Species Detected in a Stable Periodontitis Subject.</title>
        <authorList>
            <person name="Antezack A."/>
            <person name="Boxberger M."/>
            <person name="Rolland C."/>
            <person name="Monnet-Corti V."/>
            <person name="La Scola B."/>
        </authorList>
    </citation>
    <scope>NUCLEOTIDE SEQUENCE [LARGE SCALE GENOMIC DNA]</scope>
    <source>
        <strain evidence="1 2">Marseille-Q4569</strain>
    </source>
</reference>
<sequence>MSYLNIQNDMYLIYEFKKDKIRYNEYKIDLIHKLSLDESKTMEIKYNHGLFASDEWWRNIDNGTIPTIVTSGEIIEIFETGMDHTGIPNSFRFIDDSGKIMESSMYFLRKKDKKLFLPQKRIMIFYAFDELKNPDYLYSGDSILENDNYVSSVIEMAISI</sequence>
<dbReference type="RefSeq" id="WP_200521666.1">
    <property type="nucleotide sequence ID" value="NZ_JAEHNZ010000001.1"/>
</dbReference>
<dbReference type="Proteomes" id="UP000614058">
    <property type="component" value="Unassembled WGS sequence"/>
</dbReference>
<dbReference type="EMBL" id="JAEHNZ010000001">
    <property type="protein sequence ID" value="MBK0395609.1"/>
    <property type="molecule type" value="Genomic_DNA"/>
</dbReference>
<gene>
    <name evidence="1" type="ORF">JDW22_03125</name>
</gene>
<organism evidence="1 2">
    <name type="scientific">Kingella bonacorsii</name>
    <dbReference type="NCBI Taxonomy" id="2796361"/>
    <lineage>
        <taxon>Bacteria</taxon>
        <taxon>Pseudomonadati</taxon>
        <taxon>Pseudomonadota</taxon>
        <taxon>Betaproteobacteria</taxon>
        <taxon>Neisseriales</taxon>
        <taxon>Neisseriaceae</taxon>
        <taxon>Kingella</taxon>
    </lineage>
</organism>
<comment type="caution">
    <text evidence="1">The sequence shown here is derived from an EMBL/GenBank/DDBJ whole genome shotgun (WGS) entry which is preliminary data.</text>
</comment>
<evidence type="ECO:0000313" key="2">
    <source>
        <dbReference type="Proteomes" id="UP000614058"/>
    </source>
</evidence>
<name>A0ABS1BQV3_9NEIS</name>
<accession>A0ABS1BQV3</accession>
<keyword evidence="2" id="KW-1185">Reference proteome</keyword>
<protein>
    <submittedName>
        <fullName evidence="1">Uncharacterized protein</fullName>
    </submittedName>
</protein>